<name>H0QW78_9ACTN</name>
<gene>
    <name evidence="2" type="ORF">GOEFS_018_01110</name>
</gene>
<reference evidence="2 3" key="1">
    <citation type="submission" date="2011-12" db="EMBL/GenBank/DDBJ databases">
        <title>Whole genome shotgun sequence of Gordonia effusa NBRC 100432.</title>
        <authorList>
            <person name="Yoshida I."/>
            <person name="Takarada H."/>
            <person name="Hosoyama A."/>
            <person name="Tsuchikane K."/>
            <person name="Katsumata H."/>
            <person name="Yamazaki S."/>
            <person name="Fujita N."/>
        </authorList>
    </citation>
    <scope>NUCLEOTIDE SEQUENCE [LARGE SCALE GENOMIC DNA]</scope>
    <source>
        <strain evidence="2 3">NBRC 100432</strain>
    </source>
</reference>
<accession>H0QW78</accession>
<evidence type="ECO:0000313" key="2">
    <source>
        <dbReference type="EMBL" id="GAB17079.1"/>
    </source>
</evidence>
<dbReference type="OrthoDB" id="4578010at2"/>
<evidence type="ECO:0000256" key="1">
    <source>
        <dbReference type="SAM" id="MobiDB-lite"/>
    </source>
</evidence>
<feature type="region of interest" description="Disordered" evidence="1">
    <location>
        <begin position="91"/>
        <end position="156"/>
    </location>
</feature>
<dbReference type="RefSeq" id="WP_007316417.1">
    <property type="nucleotide sequence ID" value="NZ_BAEH01000018.1"/>
</dbReference>
<dbReference type="EMBL" id="BAEH01000018">
    <property type="protein sequence ID" value="GAB17079.1"/>
    <property type="molecule type" value="Genomic_DNA"/>
</dbReference>
<dbReference type="Proteomes" id="UP000035034">
    <property type="component" value="Unassembled WGS sequence"/>
</dbReference>
<sequence>MTVVTSPNSLSPARRGGTALDAATDDDVDLMNYLVAVGRVAQPDSDAWRSELLGLTVVARRNLAHSEGTFVMGEQFVRLFRVTRNDIAVAARQGSRPRTPSRGEADDAPTQPIALMQPHPEFTPRSSIPRGRMPTPADLEPLPSEVRPPRRPRVRPKPTVASRMLFGAASALLAAAVGTVLIAAWSPDSEPVAQTVAQTQTHAATSTVPTTVPTAKAQDVALARRPAATYKAPQPTTTQRSETSASPNNSRRTTSEPRRQPQRSAPKPRTVPNPIPGLPPIRLP</sequence>
<feature type="compositionally biased region" description="Polar residues" evidence="1">
    <location>
        <begin position="234"/>
        <end position="252"/>
    </location>
</feature>
<feature type="region of interest" description="Disordered" evidence="1">
    <location>
        <begin position="228"/>
        <end position="284"/>
    </location>
</feature>
<protein>
    <submittedName>
        <fullName evidence="2">Uncharacterized protein</fullName>
    </submittedName>
</protein>
<feature type="compositionally biased region" description="Pro residues" evidence="1">
    <location>
        <begin position="269"/>
        <end position="284"/>
    </location>
</feature>
<dbReference type="AlphaFoldDB" id="H0QW78"/>
<evidence type="ECO:0000313" key="3">
    <source>
        <dbReference type="Proteomes" id="UP000035034"/>
    </source>
</evidence>
<organism evidence="2 3">
    <name type="scientific">Gordonia effusa NBRC 100432</name>
    <dbReference type="NCBI Taxonomy" id="1077974"/>
    <lineage>
        <taxon>Bacteria</taxon>
        <taxon>Bacillati</taxon>
        <taxon>Actinomycetota</taxon>
        <taxon>Actinomycetes</taxon>
        <taxon>Mycobacteriales</taxon>
        <taxon>Gordoniaceae</taxon>
        <taxon>Gordonia</taxon>
    </lineage>
</organism>
<comment type="caution">
    <text evidence="2">The sequence shown here is derived from an EMBL/GenBank/DDBJ whole genome shotgun (WGS) entry which is preliminary data.</text>
</comment>
<dbReference type="STRING" id="1077974.GOEFS_018_01110"/>
<proteinExistence type="predicted"/>
<keyword evidence="3" id="KW-1185">Reference proteome</keyword>